<gene>
    <name evidence="2" type="ORF">TrST_g5749</name>
</gene>
<dbReference type="EMBL" id="BRXY01000024">
    <property type="protein sequence ID" value="GMH54078.1"/>
    <property type="molecule type" value="Genomic_DNA"/>
</dbReference>
<dbReference type="OrthoDB" id="46972at2759"/>
<organism evidence="2 3">
    <name type="scientific">Triparma strigata</name>
    <dbReference type="NCBI Taxonomy" id="1606541"/>
    <lineage>
        <taxon>Eukaryota</taxon>
        <taxon>Sar</taxon>
        <taxon>Stramenopiles</taxon>
        <taxon>Ochrophyta</taxon>
        <taxon>Bolidophyceae</taxon>
        <taxon>Parmales</taxon>
        <taxon>Triparmaceae</taxon>
        <taxon>Triparma</taxon>
    </lineage>
</organism>
<proteinExistence type="predicted"/>
<keyword evidence="3" id="KW-1185">Reference proteome</keyword>
<dbReference type="AlphaFoldDB" id="A0A9W7DT41"/>
<evidence type="ECO:0000313" key="2">
    <source>
        <dbReference type="EMBL" id="GMH54078.1"/>
    </source>
</evidence>
<protein>
    <submittedName>
        <fullName evidence="2">Uncharacterized protein</fullName>
    </submittedName>
</protein>
<reference evidence="3" key="1">
    <citation type="journal article" date="2023" name="Commun. Biol.">
        <title>Genome analysis of Parmales, the sister group of diatoms, reveals the evolutionary specialization of diatoms from phago-mixotrophs to photoautotrophs.</title>
        <authorList>
            <person name="Ban H."/>
            <person name="Sato S."/>
            <person name="Yoshikawa S."/>
            <person name="Yamada K."/>
            <person name="Nakamura Y."/>
            <person name="Ichinomiya M."/>
            <person name="Sato N."/>
            <person name="Blanc-Mathieu R."/>
            <person name="Endo H."/>
            <person name="Kuwata A."/>
            <person name="Ogata H."/>
        </authorList>
    </citation>
    <scope>NUCLEOTIDE SEQUENCE [LARGE SCALE GENOMIC DNA]</scope>
    <source>
        <strain evidence="3">NIES 3701</strain>
    </source>
</reference>
<name>A0A9W7DT41_9STRA</name>
<feature type="region of interest" description="Disordered" evidence="1">
    <location>
        <begin position="1"/>
        <end position="24"/>
    </location>
</feature>
<feature type="compositionally biased region" description="Polar residues" evidence="1">
    <location>
        <begin position="1"/>
        <end position="17"/>
    </location>
</feature>
<dbReference type="Proteomes" id="UP001165085">
    <property type="component" value="Unassembled WGS sequence"/>
</dbReference>
<evidence type="ECO:0000256" key="1">
    <source>
        <dbReference type="SAM" id="MobiDB-lite"/>
    </source>
</evidence>
<sequence length="261" mass="28282">MRITTGGNPISSTNSPTKLFASRRGKLSKELADITSSETIPTKAVVAASASSSRREKSKERQRQSAAVFKQEKLIIDSILEIVAAPKRDLPSLNAAVSSLTTLPSNPFKVLTSSSSPLIYTVAFAYDDTSLSHVGTGLHNVPLARLDAMYLTLKANTVTIQEVIRIIGPFPNVLNTLSGRTTVEGDDVMFTINSVIDGTGKELVGEEDRIVTCNIVYGSENVVVMDTGEKGEGKYLIFVKEEDLDGQLYEKNLGEEKKNKI</sequence>
<comment type="caution">
    <text evidence="2">The sequence shown here is derived from an EMBL/GenBank/DDBJ whole genome shotgun (WGS) entry which is preliminary data.</text>
</comment>
<evidence type="ECO:0000313" key="3">
    <source>
        <dbReference type="Proteomes" id="UP001165085"/>
    </source>
</evidence>
<accession>A0A9W7DT41</accession>